<dbReference type="Proteomes" id="UP000184267">
    <property type="component" value="Unassembled WGS sequence"/>
</dbReference>
<accession>A0A1M2VDF7</accession>
<protein>
    <submittedName>
        <fullName evidence="1">Uncharacterized protein</fullName>
    </submittedName>
</protein>
<evidence type="ECO:0000313" key="2">
    <source>
        <dbReference type="Proteomes" id="UP000184267"/>
    </source>
</evidence>
<gene>
    <name evidence="1" type="ORF">TRAPUB_3537</name>
</gene>
<name>A0A1M2VDF7_TRAPU</name>
<dbReference type="EMBL" id="MNAD01001415">
    <property type="protein sequence ID" value="OJT05614.1"/>
    <property type="molecule type" value="Genomic_DNA"/>
</dbReference>
<comment type="caution">
    <text evidence="1">The sequence shown here is derived from an EMBL/GenBank/DDBJ whole genome shotgun (WGS) entry which is preliminary data.</text>
</comment>
<dbReference type="OrthoDB" id="2741479at2759"/>
<sequence length="117" mass="13482">MSPLHQPSCVAMRRGALPLPLELFLAFKDCIHFSDLRTHVCFYKAHSYLAALYDGGEHADKFWQRACWYSGIGTLHRDDVHDLRYWRNIAIEVVECDGFCAHPHCGEALLEYNRESA</sequence>
<reference evidence="1 2" key="1">
    <citation type="submission" date="2016-10" db="EMBL/GenBank/DDBJ databases">
        <title>Genome sequence of the basidiomycete white-rot fungus Trametes pubescens.</title>
        <authorList>
            <person name="Makela M.R."/>
            <person name="Granchi Z."/>
            <person name="Peng M."/>
            <person name="De Vries R.P."/>
            <person name="Grigoriev I."/>
            <person name="Riley R."/>
            <person name="Hilden K."/>
        </authorList>
    </citation>
    <scope>NUCLEOTIDE SEQUENCE [LARGE SCALE GENOMIC DNA]</scope>
    <source>
        <strain evidence="1 2">FBCC735</strain>
    </source>
</reference>
<keyword evidence="2" id="KW-1185">Reference proteome</keyword>
<organism evidence="1 2">
    <name type="scientific">Trametes pubescens</name>
    <name type="common">White-rot fungus</name>
    <dbReference type="NCBI Taxonomy" id="154538"/>
    <lineage>
        <taxon>Eukaryota</taxon>
        <taxon>Fungi</taxon>
        <taxon>Dikarya</taxon>
        <taxon>Basidiomycota</taxon>
        <taxon>Agaricomycotina</taxon>
        <taxon>Agaricomycetes</taxon>
        <taxon>Polyporales</taxon>
        <taxon>Polyporaceae</taxon>
        <taxon>Trametes</taxon>
    </lineage>
</organism>
<proteinExistence type="predicted"/>
<evidence type="ECO:0000313" key="1">
    <source>
        <dbReference type="EMBL" id="OJT05614.1"/>
    </source>
</evidence>
<dbReference type="AlphaFoldDB" id="A0A1M2VDF7"/>